<evidence type="ECO:0000313" key="3">
    <source>
        <dbReference type="Proteomes" id="UP000199323"/>
    </source>
</evidence>
<organism evidence="2 3">
    <name type="scientific">Actinacidiphila alni</name>
    <dbReference type="NCBI Taxonomy" id="380248"/>
    <lineage>
        <taxon>Bacteria</taxon>
        <taxon>Bacillati</taxon>
        <taxon>Actinomycetota</taxon>
        <taxon>Actinomycetes</taxon>
        <taxon>Kitasatosporales</taxon>
        <taxon>Streptomycetaceae</taxon>
        <taxon>Actinacidiphila</taxon>
    </lineage>
</organism>
<feature type="transmembrane region" description="Helical" evidence="1">
    <location>
        <begin position="7"/>
        <end position="27"/>
    </location>
</feature>
<protein>
    <recommendedName>
        <fullName evidence="4">LytR family transcriptional regulator</fullName>
    </recommendedName>
</protein>
<evidence type="ECO:0000256" key="1">
    <source>
        <dbReference type="SAM" id="Phobius"/>
    </source>
</evidence>
<gene>
    <name evidence="2" type="ORF">SAMN05216251_12539</name>
</gene>
<dbReference type="Gene3D" id="3.30.420.590">
    <property type="match status" value="1"/>
</dbReference>
<dbReference type="EMBL" id="FONG01000025">
    <property type="protein sequence ID" value="SFF70810.1"/>
    <property type="molecule type" value="Genomic_DNA"/>
</dbReference>
<keyword evidence="1" id="KW-0812">Transmembrane</keyword>
<keyword evidence="1" id="KW-0472">Membrane</keyword>
<dbReference type="PANTHER" id="PTHR33392">
    <property type="entry name" value="POLYISOPRENYL-TEICHOIC ACID--PEPTIDOGLYCAN TEICHOIC ACID TRANSFERASE TAGU"/>
    <property type="match status" value="1"/>
</dbReference>
<dbReference type="STRING" id="380248.SAMN05216251_12539"/>
<keyword evidence="1" id="KW-1133">Transmembrane helix</keyword>
<evidence type="ECO:0000313" key="2">
    <source>
        <dbReference type="EMBL" id="SFF70810.1"/>
    </source>
</evidence>
<dbReference type="Proteomes" id="UP000199323">
    <property type="component" value="Unassembled WGS sequence"/>
</dbReference>
<dbReference type="PANTHER" id="PTHR33392:SF6">
    <property type="entry name" value="POLYISOPRENYL-TEICHOIC ACID--PEPTIDOGLYCAN TEICHOIC ACID TRANSFERASE TAGU"/>
    <property type="match status" value="1"/>
</dbReference>
<proteinExistence type="predicted"/>
<dbReference type="OrthoDB" id="4198008at2"/>
<name>A0A1I2KX36_9ACTN</name>
<dbReference type="AlphaFoldDB" id="A0A1I2KX36"/>
<evidence type="ECO:0008006" key="4">
    <source>
        <dbReference type="Google" id="ProtNLM"/>
    </source>
</evidence>
<reference evidence="2 3" key="1">
    <citation type="submission" date="2016-10" db="EMBL/GenBank/DDBJ databases">
        <authorList>
            <person name="de Groot N.N."/>
        </authorList>
    </citation>
    <scope>NUCLEOTIDE SEQUENCE [LARGE SCALE GENOMIC DNA]</scope>
    <source>
        <strain evidence="2 3">CGMCC 4.3510</strain>
    </source>
</reference>
<dbReference type="InterPro" id="IPR050922">
    <property type="entry name" value="LytR/CpsA/Psr_CW_biosynth"/>
</dbReference>
<dbReference type="RefSeq" id="WP_093717011.1">
    <property type="nucleotide sequence ID" value="NZ_FONG01000025.1"/>
</dbReference>
<accession>A0A1I2KX36</accession>
<keyword evidence="3" id="KW-1185">Reference proteome</keyword>
<sequence>MRAVLRWVAIGAGVVLVVTGGLGWASYRKFSGNIRTDRVAERVLARYEKDRPRALVPRARNILVLGSGGASSNGNRHQGGPLGGGYGAFGEAAPDEAAAVLLHLSADRRRAAAVAVPGAMKLAVPACPRPGGGTSPAAYEPFRLAFRGGGAACAILAFERFSGIRVDHHLVVDSAGFDRVEAMSGSEATAGRRRRALLRTLAGRARGGGTLRHPARFFGLVDTATSSLTADPGLGSLPALYELAGSLRKVPDGALAFRTLPAGAAARPLLAALRTDQPVQPVQPVRPSSREGH</sequence>